<feature type="compositionally biased region" description="Basic and acidic residues" evidence="1">
    <location>
        <begin position="212"/>
        <end position="223"/>
    </location>
</feature>
<evidence type="ECO:0000313" key="3">
    <source>
        <dbReference type="Proteomes" id="UP001632037"/>
    </source>
</evidence>
<accession>A0ABD3F7Q6</accession>
<evidence type="ECO:0000256" key="1">
    <source>
        <dbReference type="SAM" id="MobiDB-lite"/>
    </source>
</evidence>
<protein>
    <recommendedName>
        <fullName evidence="4">No apical meristem-associated C-terminal domain-containing protein</fullName>
    </recommendedName>
</protein>
<name>A0ABD3F7Q6_9STRA</name>
<evidence type="ECO:0008006" key="4">
    <source>
        <dbReference type="Google" id="ProtNLM"/>
    </source>
</evidence>
<feature type="compositionally biased region" description="Polar residues" evidence="1">
    <location>
        <begin position="163"/>
        <end position="178"/>
    </location>
</feature>
<dbReference type="Proteomes" id="UP001632037">
    <property type="component" value="Unassembled WGS sequence"/>
</dbReference>
<evidence type="ECO:0000313" key="2">
    <source>
        <dbReference type="EMBL" id="KAL3661539.1"/>
    </source>
</evidence>
<feature type="region of interest" description="Disordered" evidence="1">
    <location>
        <begin position="131"/>
        <end position="223"/>
    </location>
</feature>
<sequence length="322" mass="36449">MPNITSWTETEVNILVQAWSDMEAKNPWMIHSREASALHSKVYALFSKRCTFPRSTLAVKQMKNHLRNVVLFVHKFDEDRRKRGERIWYDLSLEERRALAPAKLWCLALALNRKAYARLLTMERAQRWVGEGNAGKNDNQRDGGKGSFISPVSESSRPDSFDNEFTSLSASSTPSTEQGGDKGEGQLPAAMPQRAQFSPTSSVGDGLFAAKSHGESDESKDFPTKLKHRDCNILLENMIKLQAKKMHKSMAKLRTDVEGDIQRSSEMLLSIINNQFEDTQSSGDVAFMTKVLGMQKQQITGQFERFEEKRTREEAATRALIE</sequence>
<comment type="caution">
    <text evidence="2">The sequence shown here is derived from an EMBL/GenBank/DDBJ whole genome shotgun (WGS) entry which is preliminary data.</text>
</comment>
<proteinExistence type="predicted"/>
<dbReference type="EMBL" id="JBIMZQ010000035">
    <property type="protein sequence ID" value="KAL3661539.1"/>
    <property type="molecule type" value="Genomic_DNA"/>
</dbReference>
<dbReference type="AlphaFoldDB" id="A0ABD3F7Q6"/>
<gene>
    <name evidence="2" type="ORF">V7S43_013299</name>
</gene>
<reference evidence="2 3" key="1">
    <citation type="submission" date="2024-09" db="EMBL/GenBank/DDBJ databases">
        <title>Genome sequencing and assembly of Phytophthora oleae, isolate VK10A, causative agent of rot of olive drupes.</title>
        <authorList>
            <person name="Conti Taguali S."/>
            <person name="Riolo M."/>
            <person name="La Spada F."/>
            <person name="Cacciola S.O."/>
            <person name="Dionisio G."/>
        </authorList>
    </citation>
    <scope>NUCLEOTIDE SEQUENCE [LARGE SCALE GENOMIC DNA]</scope>
    <source>
        <strain evidence="2 3">VK10A</strain>
    </source>
</reference>
<organism evidence="2 3">
    <name type="scientific">Phytophthora oleae</name>
    <dbReference type="NCBI Taxonomy" id="2107226"/>
    <lineage>
        <taxon>Eukaryota</taxon>
        <taxon>Sar</taxon>
        <taxon>Stramenopiles</taxon>
        <taxon>Oomycota</taxon>
        <taxon>Peronosporomycetes</taxon>
        <taxon>Peronosporales</taxon>
        <taxon>Peronosporaceae</taxon>
        <taxon>Phytophthora</taxon>
    </lineage>
</organism>
<keyword evidence="3" id="KW-1185">Reference proteome</keyword>